<sequence length="176" mass="17694">MPTNLNTLVAVATLGAGLVHLAVGAGSPLPLLAVFVAVGVAEIGWAVAVLRLERVPAARVFLGVLLLPLTVWTVVIGVGAGSSLPLGPLAAASLLTVAVAVVVVLTTVRSARTNVVPARAADEEHPWRFIGTLAASAAIVAGIVTPALSGTWAGQFAEPHGSHDVPGLDIEEHAGH</sequence>
<keyword evidence="1" id="KW-0472">Membrane</keyword>
<keyword evidence="5" id="KW-1185">Reference proteome</keyword>
<proteinExistence type="predicted"/>
<dbReference type="EMBL" id="RZGY01000004">
    <property type="protein sequence ID" value="RUQ81922.1"/>
    <property type="molecule type" value="Genomic_DNA"/>
</dbReference>
<dbReference type="EMBL" id="PYAU01000001">
    <property type="protein sequence ID" value="PSL37181.1"/>
    <property type="molecule type" value="Genomic_DNA"/>
</dbReference>
<protein>
    <submittedName>
        <fullName evidence="2">Uncharacterized protein</fullName>
    </submittedName>
</protein>
<dbReference type="Proteomes" id="UP000241203">
    <property type="component" value="Unassembled WGS sequence"/>
</dbReference>
<dbReference type="RefSeq" id="WP_127054521.1">
    <property type="nucleotide sequence ID" value="NZ_PYAU01000001.1"/>
</dbReference>
<evidence type="ECO:0000313" key="2">
    <source>
        <dbReference type="EMBL" id="PSL37181.1"/>
    </source>
</evidence>
<feature type="transmembrane region" description="Helical" evidence="1">
    <location>
        <begin position="34"/>
        <end position="53"/>
    </location>
</feature>
<accession>A0A2P8GT93</accession>
<gene>
    <name evidence="2" type="ORF">CLV49_0788</name>
    <name evidence="3" type="ORF">ELQ93_16660</name>
</gene>
<keyword evidence="1" id="KW-0812">Transmembrane</keyword>
<feature type="transmembrane region" description="Helical" evidence="1">
    <location>
        <begin position="129"/>
        <end position="148"/>
    </location>
</feature>
<name>A0A2P8GT93_9MICO</name>
<evidence type="ECO:0000313" key="3">
    <source>
        <dbReference type="EMBL" id="RUQ81922.1"/>
    </source>
</evidence>
<evidence type="ECO:0000313" key="5">
    <source>
        <dbReference type="Proteomes" id="UP000268291"/>
    </source>
</evidence>
<reference evidence="3 5" key="2">
    <citation type="submission" date="2018-12" db="EMBL/GenBank/DDBJ databases">
        <authorList>
            <person name="hu s."/>
            <person name="Xu Y."/>
            <person name="Xu B."/>
            <person name="Li F."/>
        </authorList>
    </citation>
    <scope>NUCLEOTIDE SEQUENCE [LARGE SCALE GENOMIC DNA]</scope>
    <source>
        <strain evidence="3 5">KSW2-17</strain>
    </source>
</reference>
<dbReference type="OrthoDB" id="5124600at2"/>
<keyword evidence="1" id="KW-1133">Transmembrane helix</keyword>
<feature type="transmembrane region" description="Helical" evidence="1">
    <location>
        <begin position="60"/>
        <end position="80"/>
    </location>
</feature>
<feature type="transmembrane region" description="Helical" evidence="1">
    <location>
        <begin position="86"/>
        <end position="108"/>
    </location>
</feature>
<comment type="caution">
    <text evidence="2">The sequence shown here is derived from an EMBL/GenBank/DDBJ whole genome shotgun (WGS) entry which is preliminary data.</text>
</comment>
<evidence type="ECO:0000313" key="4">
    <source>
        <dbReference type="Proteomes" id="UP000241203"/>
    </source>
</evidence>
<organism evidence="2 4">
    <name type="scientific">Labedella gwakjiensis</name>
    <dbReference type="NCBI Taxonomy" id="390269"/>
    <lineage>
        <taxon>Bacteria</taxon>
        <taxon>Bacillati</taxon>
        <taxon>Actinomycetota</taxon>
        <taxon>Actinomycetes</taxon>
        <taxon>Micrococcales</taxon>
        <taxon>Microbacteriaceae</taxon>
        <taxon>Labedella</taxon>
    </lineage>
</organism>
<reference evidence="2 4" key="1">
    <citation type="submission" date="2018-03" db="EMBL/GenBank/DDBJ databases">
        <title>Genomic Encyclopedia of Archaeal and Bacterial Type Strains, Phase II (KMG-II): from individual species to whole genera.</title>
        <authorList>
            <person name="Goeker M."/>
        </authorList>
    </citation>
    <scope>NUCLEOTIDE SEQUENCE [LARGE SCALE GENOMIC DNA]</scope>
    <source>
        <strain evidence="2 4">DSM 21548</strain>
    </source>
</reference>
<dbReference type="Proteomes" id="UP000268291">
    <property type="component" value="Unassembled WGS sequence"/>
</dbReference>
<evidence type="ECO:0000256" key="1">
    <source>
        <dbReference type="SAM" id="Phobius"/>
    </source>
</evidence>
<dbReference type="AlphaFoldDB" id="A0A2P8GT93"/>